<evidence type="ECO:0000313" key="1">
    <source>
        <dbReference type="EMBL" id="KAJ1154603.1"/>
    </source>
</evidence>
<name>A0AAV7RUJ8_PLEWA</name>
<accession>A0AAV7RUJ8</accession>
<dbReference type="Proteomes" id="UP001066276">
    <property type="component" value="Chromosome 5"/>
</dbReference>
<dbReference type="EMBL" id="JANPWB010000009">
    <property type="protein sequence ID" value="KAJ1154603.1"/>
    <property type="molecule type" value="Genomic_DNA"/>
</dbReference>
<sequence>MEAPDLQKSDKLVIKNRHPGGKFCTSFEREVLTVVQVQGTMVNVRQNDQEVKRNVYWFKKINRGEDMVIDESKSPAGEEVLDTATETAAAKRSRGRQGQRVPRLELRRRATLLVERMLKEELRFE</sequence>
<comment type="caution">
    <text evidence="1">The sequence shown here is derived from an EMBL/GenBank/DDBJ whole genome shotgun (WGS) entry which is preliminary data.</text>
</comment>
<proteinExistence type="predicted"/>
<keyword evidence="2" id="KW-1185">Reference proteome</keyword>
<dbReference type="AlphaFoldDB" id="A0AAV7RUJ8"/>
<evidence type="ECO:0008006" key="3">
    <source>
        <dbReference type="Google" id="ProtNLM"/>
    </source>
</evidence>
<organism evidence="1 2">
    <name type="scientific">Pleurodeles waltl</name>
    <name type="common">Iberian ribbed newt</name>
    <dbReference type="NCBI Taxonomy" id="8319"/>
    <lineage>
        <taxon>Eukaryota</taxon>
        <taxon>Metazoa</taxon>
        <taxon>Chordata</taxon>
        <taxon>Craniata</taxon>
        <taxon>Vertebrata</taxon>
        <taxon>Euteleostomi</taxon>
        <taxon>Amphibia</taxon>
        <taxon>Batrachia</taxon>
        <taxon>Caudata</taxon>
        <taxon>Salamandroidea</taxon>
        <taxon>Salamandridae</taxon>
        <taxon>Pleurodelinae</taxon>
        <taxon>Pleurodeles</taxon>
    </lineage>
</organism>
<evidence type="ECO:0000313" key="2">
    <source>
        <dbReference type="Proteomes" id="UP001066276"/>
    </source>
</evidence>
<reference evidence="1" key="1">
    <citation type="journal article" date="2022" name="bioRxiv">
        <title>Sequencing and chromosome-scale assembly of the giantPleurodeles waltlgenome.</title>
        <authorList>
            <person name="Brown T."/>
            <person name="Elewa A."/>
            <person name="Iarovenko S."/>
            <person name="Subramanian E."/>
            <person name="Araus A.J."/>
            <person name="Petzold A."/>
            <person name="Susuki M."/>
            <person name="Suzuki K.-i.T."/>
            <person name="Hayashi T."/>
            <person name="Toyoda A."/>
            <person name="Oliveira C."/>
            <person name="Osipova E."/>
            <person name="Leigh N.D."/>
            <person name="Simon A."/>
            <person name="Yun M.H."/>
        </authorList>
    </citation>
    <scope>NUCLEOTIDE SEQUENCE</scope>
    <source>
        <strain evidence="1">20211129_DDA</strain>
        <tissue evidence="1">Liver</tissue>
    </source>
</reference>
<protein>
    <recommendedName>
        <fullName evidence="3">60S ribosomal protein L14</fullName>
    </recommendedName>
</protein>
<gene>
    <name evidence="1" type="ORF">NDU88_007348</name>
</gene>